<sequence length="145" mass="16297">MLDIPPAEDPLLQYLTNSILKHGNRKRASRIVSRMLLWVHTFTRAPPLEIVREAVKTVSPSVRCMTHRHGAKNVSKPIALSEKQRTRFGVQWILEASTAKSGQTLEERLAREIVAVIQGSSKAVDKKKAVHHFAMVNRGNAETRV</sequence>
<keyword evidence="1" id="KW-0687">Ribonucleoprotein</keyword>
<evidence type="ECO:0000313" key="1">
    <source>
        <dbReference type="EMBL" id="KAI0065847.1"/>
    </source>
</evidence>
<organism evidence="1 2">
    <name type="scientific">Artomyces pyxidatus</name>
    <dbReference type="NCBI Taxonomy" id="48021"/>
    <lineage>
        <taxon>Eukaryota</taxon>
        <taxon>Fungi</taxon>
        <taxon>Dikarya</taxon>
        <taxon>Basidiomycota</taxon>
        <taxon>Agaricomycotina</taxon>
        <taxon>Agaricomycetes</taxon>
        <taxon>Russulales</taxon>
        <taxon>Auriscalpiaceae</taxon>
        <taxon>Artomyces</taxon>
    </lineage>
</organism>
<dbReference type="EMBL" id="MU277194">
    <property type="protein sequence ID" value="KAI0065847.1"/>
    <property type="molecule type" value="Genomic_DNA"/>
</dbReference>
<proteinExistence type="predicted"/>
<evidence type="ECO:0000313" key="2">
    <source>
        <dbReference type="Proteomes" id="UP000814140"/>
    </source>
</evidence>
<dbReference type="Proteomes" id="UP000814140">
    <property type="component" value="Unassembled WGS sequence"/>
</dbReference>
<reference evidence="1" key="1">
    <citation type="submission" date="2021-03" db="EMBL/GenBank/DDBJ databases">
        <authorList>
            <consortium name="DOE Joint Genome Institute"/>
            <person name="Ahrendt S."/>
            <person name="Looney B.P."/>
            <person name="Miyauchi S."/>
            <person name="Morin E."/>
            <person name="Drula E."/>
            <person name="Courty P.E."/>
            <person name="Chicoki N."/>
            <person name="Fauchery L."/>
            <person name="Kohler A."/>
            <person name="Kuo A."/>
            <person name="Labutti K."/>
            <person name="Pangilinan J."/>
            <person name="Lipzen A."/>
            <person name="Riley R."/>
            <person name="Andreopoulos W."/>
            <person name="He G."/>
            <person name="Johnson J."/>
            <person name="Barry K.W."/>
            <person name="Grigoriev I.V."/>
            <person name="Nagy L."/>
            <person name="Hibbett D."/>
            <person name="Henrissat B."/>
            <person name="Matheny P.B."/>
            <person name="Labbe J."/>
            <person name="Martin F."/>
        </authorList>
    </citation>
    <scope>NUCLEOTIDE SEQUENCE</scope>
    <source>
        <strain evidence="1">HHB10654</strain>
    </source>
</reference>
<gene>
    <name evidence="1" type="ORF">BV25DRAFT_1868574</name>
</gene>
<comment type="caution">
    <text evidence="1">The sequence shown here is derived from an EMBL/GenBank/DDBJ whole genome shotgun (WGS) entry which is preliminary data.</text>
</comment>
<keyword evidence="2" id="KW-1185">Reference proteome</keyword>
<name>A0ACB8TBQ4_9AGAM</name>
<accession>A0ACB8TBQ4</accession>
<reference evidence="1" key="2">
    <citation type="journal article" date="2022" name="New Phytol.">
        <title>Evolutionary transition to the ectomycorrhizal habit in the genomes of a hyperdiverse lineage of mushroom-forming fungi.</title>
        <authorList>
            <person name="Looney B."/>
            <person name="Miyauchi S."/>
            <person name="Morin E."/>
            <person name="Drula E."/>
            <person name="Courty P.E."/>
            <person name="Kohler A."/>
            <person name="Kuo A."/>
            <person name="LaButti K."/>
            <person name="Pangilinan J."/>
            <person name="Lipzen A."/>
            <person name="Riley R."/>
            <person name="Andreopoulos W."/>
            <person name="He G."/>
            <person name="Johnson J."/>
            <person name="Nolan M."/>
            <person name="Tritt A."/>
            <person name="Barry K.W."/>
            <person name="Grigoriev I.V."/>
            <person name="Nagy L.G."/>
            <person name="Hibbett D."/>
            <person name="Henrissat B."/>
            <person name="Matheny P.B."/>
            <person name="Labbe J."/>
            <person name="Martin F.M."/>
        </authorList>
    </citation>
    <scope>NUCLEOTIDE SEQUENCE</scope>
    <source>
        <strain evidence="1">HHB10654</strain>
    </source>
</reference>
<keyword evidence="1" id="KW-0689">Ribosomal protein</keyword>
<protein>
    <submittedName>
        <fullName evidence="1">Ribosomal protein S7</fullName>
    </submittedName>
</protein>